<evidence type="ECO:0000259" key="1">
    <source>
        <dbReference type="PROSITE" id="PS50819"/>
    </source>
</evidence>
<accession>A0A7J4IYQ7</accession>
<dbReference type="PROSITE" id="PS50819">
    <property type="entry name" value="INTEIN_ENDONUCLEASE"/>
    <property type="match status" value="1"/>
</dbReference>
<dbReference type="InterPro" id="IPR027434">
    <property type="entry name" value="Homing_endonucl"/>
</dbReference>
<dbReference type="Proteomes" id="UP000565078">
    <property type="component" value="Unassembled WGS sequence"/>
</dbReference>
<dbReference type="SUPFAM" id="SSF55608">
    <property type="entry name" value="Homing endonucleases"/>
    <property type="match status" value="1"/>
</dbReference>
<dbReference type="Pfam" id="PF14528">
    <property type="entry name" value="LAGLIDADG_3"/>
    <property type="match status" value="1"/>
</dbReference>
<gene>
    <name evidence="2" type="ORF">HA254_07795</name>
</gene>
<dbReference type="GO" id="GO:0004519">
    <property type="term" value="F:endonuclease activity"/>
    <property type="evidence" value="ECO:0007669"/>
    <property type="project" value="InterPro"/>
</dbReference>
<dbReference type="Gene3D" id="3.10.28.10">
    <property type="entry name" value="Homing endonucleases"/>
    <property type="match status" value="1"/>
</dbReference>
<proteinExistence type="predicted"/>
<dbReference type="PRINTS" id="PR00379">
    <property type="entry name" value="INTEIN"/>
</dbReference>
<dbReference type="AlphaFoldDB" id="A0A7J4IYQ7"/>
<evidence type="ECO:0000313" key="3">
    <source>
        <dbReference type="Proteomes" id="UP000565078"/>
    </source>
</evidence>
<protein>
    <recommendedName>
        <fullName evidence="1">DOD-type homing endonuclease domain-containing protein</fullName>
    </recommendedName>
</protein>
<dbReference type="InterPro" id="IPR006142">
    <property type="entry name" value="INTEIN"/>
</dbReference>
<comment type="caution">
    <text evidence="2">The sequence shown here is derived from an EMBL/GenBank/DDBJ whole genome shotgun (WGS) entry which is preliminary data.</text>
</comment>
<name>A0A7J4IYQ7_9ARCH</name>
<feature type="domain" description="DOD-type homing endonuclease" evidence="1">
    <location>
        <begin position="64"/>
        <end position="206"/>
    </location>
</feature>
<evidence type="ECO:0000313" key="2">
    <source>
        <dbReference type="EMBL" id="HIH10538.1"/>
    </source>
</evidence>
<dbReference type="EMBL" id="DUGC01000122">
    <property type="protein sequence ID" value="HIH10538.1"/>
    <property type="molecule type" value="Genomic_DNA"/>
</dbReference>
<dbReference type="GO" id="GO:0016539">
    <property type="term" value="P:intein-mediated protein splicing"/>
    <property type="evidence" value="ECO:0007669"/>
    <property type="project" value="InterPro"/>
</dbReference>
<sequence length="253" mass="29752">MKRLSESELVLVEDLIWKNVSLAQISKVTGRQKSTLYHHYKRIRGKRFHEPEFEVNCPEVEGEIAGVFAGDGSQYYNRCNWHYEVNVHFGRLDYAYYVKELFEGYFHKEFRLGKQSPTVYRLRTQSRKIFAYFHTYLDYDPAVKHSTVKLKDMKLSRGFKIGFLRGLVDTDGTVCRCKDKRIRIAFFTTSKALAQQTKLLLEEFGFEAFVSVREKDGLKDCFSTYLFNGSVKPFLRLIMPFRERKLRALSVEA</sequence>
<reference evidence="3" key="1">
    <citation type="journal article" date="2020" name="bioRxiv">
        <title>A rank-normalized archaeal taxonomy based on genome phylogeny resolves widespread incomplete and uneven classifications.</title>
        <authorList>
            <person name="Rinke C."/>
            <person name="Chuvochina M."/>
            <person name="Mussig A.J."/>
            <person name="Chaumeil P.-A."/>
            <person name="Waite D.W."/>
            <person name="Whitman W.B."/>
            <person name="Parks D.H."/>
            <person name="Hugenholtz P."/>
        </authorList>
    </citation>
    <scope>NUCLEOTIDE SEQUENCE [LARGE SCALE GENOMIC DNA]</scope>
</reference>
<organism evidence="2 3">
    <name type="scientific">Candidatus Iainarchaeum sp</name>
    <dbReference type="NCBI Taxonomy" id="3101447"/>
    <lineage>
        <taxon>Archaea</taxon>
        <taxon>Candidatus Iainarchaeota</taxon>
        <taxon>Candidatus Iainarchaeia</taxon>
        <taxon>Candidatus Iainarchaeales</taxon>
        <taxon>Candidatus Iainarchaeaceae</taxon>
        <taxon>Candidatus Iainarchaeum</taxon>
    </lineage>
</organism>
<dbReference type="InterPro" id="IPR004042">
    <property type="entry name" value="Intein_endonuc_central"/>
</dbReference>
<dbReference type="InterPro" id="IPR004860">
    <property type="entry name" value="LAGLIDADG_dom"/>
</dbReference>